<feature type="signal peptide" evidence="2">
    <location>
        <begin position="1"/>
        <end position="22"/>
    </location>
</feature>
<sequence>MGNLATVVKLSVAVLFVDYVQAIEVNQSQECIETSSGCLWCRGTTCARCAVLHHRGNCVETCPPGHIADWSTKDEYMGKICREIGYMFGLSGNQIAIIVGVISGVVICLFVILCGVIIIHRRKKKTAKLMRQYEDSAERREFLKHLGTLRSEANTFLAMLNDTRRQVRELYYSGNNGDGAVGVQAYRPVLRDLARILVLVNRKDEEISQPPSDWQRLLAWAERLLRRYKKHSSPEVAQLVTFLQQPSCQLTNQTNQQIAITQASQTYEMRATPTNLTTFQANSPLTTFQASDKSSISPASSSLGYNKDSPIFSTLGRNSSSIYNEKLSPSSSTVAQTTPLVYNNSSSSPILQELTISAFNNHYSHKNSDNTNGSGADDSEYNYLNSDLNPQWEFTSPTETTNYTILNDWAPGRDYLIDDFTTLGFRPQDEITTEL</sequence>
<dbReference type="Proteomes" id="UP000639338">
    <property type="component" value="Unassembled WGS sequence"/>
</dbReference>
<dbReference type="AlphaFoldDB" id="A0A834Y4A8"/>
<gene>
    <name evidence="3" type="ORF">HCN44_002555</name>
</gene>
<keyword evidence="4" id="KW-1185">Reference proteome</keyword>
<dbReference type="InterPro" id="IPR009030">
    <property type="entry name" value="Growth_fac_rcpt_cys_sf"/>
</dbReference>
<evidence type="ECO:0000256" key="2">
    <source>
        <dbReference type="SAM" id="SignalP"/>
    </source>
</evidence>
<feature type="transmembrane region" description="Helical" evidence="1">
    <location>
        <begin position="95"/>
        <end position="119"/>
    </location>
</feature>
<proteinExistence type="predicted"/>
<name>A0A834Y4A8_APHGI</name>
<keyword evidence="1" id="KW-0472">Membrane</keyword>
<dbReference type="EMBL" id="JACMRX010000001">
    <property type="protein sequence ID" value="KAF7996909.1"/>
    <property type="molecule type" value="Genomic_DNA"/>
</dbReference>
<comment type="caution">
    <text evidence="3">The sequence shown here is derived from an EMBL/GenBank/DDBJ whole genome shotgun (WGS) entry which is preliminary data.</text>
</comment>
<dbReference type="OrthoDB" id="7323052at2759"/>
<keyword evidence="1" id="KW-0812">Transmembrane</keyword>
<organism evidence="3 4">
    <name type="scientific">Aphidius gifuensis</name>
    <name type="common">Parasitoid wasp</name>
    <dbReference type="NCBI Taxonomy" id="684658"/>
    <lineage>
        <taxon>Eukaryota</taxon>
        <taxon>Metazoa</taxon>
        <taxon>Ecdysozoa</taxon>
        <taxon>Arthropoda</taxon>
        <taxon>Hexapoda</taxon>
        <taxon>Insecta</taxon>
        <taxon>Pterygota</taxon>
        <taxon>Neoptera</taxon>
        <taxon>Endopterygota</taxon>
        <taxon>Hymenoptera</taxon>
        <taxon>Apocrita</taxon>
        <taxon>Ichneumonoidea</taxon>
        <taxon>Braconidae</taxon>
        <taxon>Aphidiinae</taxon>
        <taxon>Aphidius</taxon>
    </lineage>
</organism>
<dbReference type="SUPFAM" id="SSF57184">
    <property type="entry name" value="Growth factor receptor domain"/>
    <property type="match status" value="1"/>
</dbReference>
<feature type="chain" id="PRO_5032395993" evidence="2">
    <location>
        <begin position="23"/>
        <end position="435"/>
    </location>
</feature>
<evidence type="ECO:0000313" key="4">
    <source>
        <dbReference type="Proteomes" id="UP000639338"/>
    </source>
</evidence>
<keyword evidence="1" id="KW-1133">Transmembrane helix</keyword>
<evidence type="ECO:0000256" key="1">
    <source>
        <dbReference type="SAM" id="Phobius"/>
    </source>
</evidence>
<protein>
    <submittedName>
        <fullName evidence="3">Uncharacterized protein</fullName>
    </submittedName>
</protein>
<keyword evidence="2" id="KW-0732">Signal</keyword>
<accession>A0A834Y4A8</accession>
<reference evidence="3 4" key="1">
    <citation type="submission" date="2020-08" db="EMBL/GenBank/DDBJ databases">
        <title>Aphidius gifuensis genome sequencing and assembly.</title>
        <authorList>
            <person name="Du Z."/>
        </authorList>
    </citation>
    <scope>NUCLEOTIDE SEQUENCE [LARGE SCALE GENOMIC DNA]</scope>
    <source>
        <strain evidence="3">YNYX2018</strain>
        <tissue evidence="3">Adults</tissue>
    </source>
</reference>
<evidence type="ECO:0000313" key="3">
    <source>
        <dbReference type="EMBL" id="KAF7996909.1"/>
    </source>
</evidence>